<protein>
    <recommendedName>
        <fullName evidence="8">4-coumarate--CoA ligase</fullName>
    </recommendedName>
</protein>
<dbReference type="InterPro" id="IPR042099">
    <property type="entry name" value="ANL_N_sf"/>
</dbReference>
<feature type="domain" description="AMP-dependent synthetase/ligase" evidence="4">
    <location>
        <begin position="52"/>
        <end position="425"/>
    </location>
</feature>
<dbReference type="Proteomes" id="UP001301958">
    <property type="component" value="Unassembled WGS sequence"/>
</dbReference>
<evidence type="ECO:0008006" key="8">
    <source>
        <dbReference type="Google" id="ProtNLM"/>
    </source>
</evidence>
<evidence type="ECO:0000259" key="5">
    <source>
        <dbReference type="Pfam" id="PF13193"/>
    </source>
</evidence>
<accession>A0AAN6YRR6</accession>
<feature type="transmembrane region" description="Helical" evidence="3">
    <location>
        <begin position="88"/>
        <end position="113"/>
    </location>
</feature>
<keyword evidence="7" id="KW-1185">Reference proteome</keyword>
<dbReference type="InterPro" id="IPR045851">
    <property type="entry name" value="AMP-bd_C_sf"/>
</dbReference>
<dbReference type="InterPro" id="IPR025110">
    <property type="entry name" value="AMP-bd_C"/>
</dbReference>
<keyword evidence="3" id="KW-0472">Membrane</keyword>
<dbReference type="Pfam" id="PF00501">
    <property type="entry name" value="AMP-binding"/>
    <property type="match status" value="1"/>
</dbReference>
<feature type="domain" description="AMP-binding enzyme C-terminal" evidence="5">
    <location>
        <begin position="475"/>
        <end position="549"/>
    </location>
</feature>
<dbReference type="PROSITE" id="PS00455">
    <property type="entry name" value="AMP_BINDING"/>
    <property type="match status" value="1"/>
</dbReference>
<name>A0AAN6YRR6_9PEZI</name>
<reference evidence="6" key="1">
    <citation type="journal article" date="2023" name="Mol. Phylogenet. Evol.">
        <title>Genome-scale phylogeny and comparative genomics of the fungal order Sordariales.</title>
        <authorList>
            <person name="Hensen N."/>
            <person name="Bonometti L."/>
            <person name="Westerberg I."/>
            <person name="Brannstrom I.O."/>
            <person name="Guillou S."/>
            <person name="Cros-Aarteil S."/>
            <person name="Calhoun S."/>
            <person name="Haridas S."/>
            <person name="Kuo A."/>
            <person name="Mondo S."/>
            <person name="Pangilinan J."/>
            <person name="Riley R."/>
            <person name="LaButti K."/>
            <person name="Andreopoulos B."/>
            <person name="Lipzen A."/>
            <person name="Chen C."/>
            <person name="Yan M."/>
            <person name="Daum C."/>
            <person name="Ng V."/>
            <person name="Clum A."/>
            <person name="Steindorff A."/>
            <person name="Ohm R.A."/>
            <person name="Martin F."/>
            <person name="Silar P."/>
            <person name="Natvig D.O."/>
            <person name="Lalanne C."/>
            <person name="Gautier V."/>
            <person name="Ament-Velasquez S.L."/>
            <person name="Kruys A."/>
            <person name="Hutchinson M.I."/>
            <person name="Powell A.J."/>
            <person name="Barry K."/>
            <person name="Miller A.N."/>
            <person name="Grigoriev I.V."/>
            <person name="Debuchy R."/>
            <person name="Gladieux P."/>
            <person name="Hiltunen Thoren M."/>
            <person name="Johannesson H."/>
        </authorList>
    </citation>
    <scope>NUCLEOTIDE SEQUENCE</scope>
    <source>
        <strain evidence="6">CBS 990.96</strain>
    </source>
</reference>
<dbReference type="AlphaFoldDB" id="A0AAN6YRR6"/>
<dbReference type="GO" id="GO:0016405">
    <property type="term" value="F:CoA-ligase activity"/>
    <property type="evidence" value="ECO:0007669"/>
    <property type="project" value="TreeGrafter"/>
</dbReference>
<dbReference type="PANTHER" id="PTHR24096">
    <property type="entry name" value="LONG-CHAIN-FATTY-ACID--COA LIGASE"/>
    <property type="match status" value="1"/>
</dbReference>
<dbReference type="GO" id="GO:0019748">
    <property type="term" value="P:secondary metabolic process"/>
    <property type="evidence" value="ECO:0007669"/>
    <property type="project" value="TreeGrafter"/>
</dbReference>
<dbReference type="FunFam" id="3.30.300.30:FF:000007">
    <property type="entry name" value="4-coumarate--CoA ligase 2"/>
    <property type="match status" value="1"/>
</dbReference>
<dbReference type="SUPFAM" id="SSF56801">
    <property type="entry name" value="Acetyl-CoA synthetase-like"/>
    <property type="match status" value="1"/>
</dbReference>
<evidence type="ECO:0000313" key="6">
    <source>
        <dbReference type="EMBL" id="KAK4222901.1"/>
    </source>
</evidence>
<keyword evidence="3" id="KW-1133">Transmembrane helix</keyword>
<comment type="caution">
    <text evidence="6">The sequence shown here is derived from an EMBL/GenBank/DDBJ whole genome shotgun (WGS) entry which is preliminary data.</text>
</comment>
<keyword evidence="2" id="KW-0436">Ligase</keyword>
<dbReference type="PANTHER" id="PTHR24096:SF149">
    <property type="entry name" value="AMP-BINDING DOMAIN-CONTAINING PROTEIN-RELATED"/>
    <property type="match status" value="1"/>
</dbReference>
<sequence>MDSIVEKTSSGIIYKAPKQRDFPKLDLLPLLFDSGLGGAKEDTILHADAADPENKKITKFQLRSLVQRLAHTLRHEYGIGQSGPGKDVVLAIVTGHFLVPVLFFAAIAAGGIYSSSNPSSTPTELLFQLKLSKASILLCNHDTKATAIAAANLISLPLSRVLCLDTSPAASTLQLTPISTQMVPLAISTSQFPWPVLPKSLLSDTTVVIIFSSGTTGPPKACAISHANLVAEICLLLDPIREYLASRPLPFEYRTIAHLPTAHIAGILGYFTNPFYFGGTVYWMKSFDFPLFLEHSKQHRMSYLLTVPQVYLAIAKSPLVTDQFDHIQQAEGGGAPMGKELQIDVRKRLGAGRAAVTQVWGMSETTGIVTAMPLGDLKVGDETGSVSMLVSGAEIRIVDDGENDVEVGQPGEILVKGPMVTRGYWNDDEANSRAFDQNGWFRTGDVGLFRDGLFYIVDRKKELIKYKGNQVAPAELEALLLSHPKILDAAVIGVERGDTEVPRAYIVADSNQISAEDVVDWVAGQVSSYKRLRGGAFFVGTIPKSPSGKILRKELRALAKRQNKGSRL</sequence>
<organism evidence="6 7">
    <name type="scientific">Podospora fimiseda</name>
    <dbReference type="NCBI Taxonomy" id="252190"/>
    <lineage>
        <taxon>Eukaryota</taxon>
        <taxon>Fungi</taxon>
        <taxon>Dikarya</taxon>
        <taxon>Ascomycota</taxon>
        <taxon>Pezizomycotina</taxon>
        <taxon>Sordariomycetes</taxon>
        <taxon>Sordariomycetidae</taxon>
        <taxon>Sordariales</taxon>
        <taxon>Podosporaceae</taxon>
        <taxon>Podospora</taxon>
    </lineage>
</organism>
<dbReference type="Gene3D" id="3.30.300.30">
    <property type="match status" value="1"/>
</dbReference>
<keyword evidence="3" id="KW-0812">Transmembrane</keyword>
<evidence type="ECO:0000256" key="3">
    <source>
        <dbReference type="SAM" id="Phobius"/>
    </source>
</evidence>
<proteinExistence type="inferred from homology"/>
<evidence type="ECO:0000256" key="2">
    <source>
        <dbReference type="ARBA" id="ARBA00022598"/>
    </source>
</evidence>
<dbReference type="Gene3D" id="3.40.50.12780">
    <property type="entry name" value="N-terminal domain of ligase-like"/>
    <property type="match status" value="1"/>
</dbReference>
<dbReference type="InterPro" id="IPR000873">
    <property type="entry name" value="AMP-dep_synth/lig_dom"/>
</dbReference>
<comment type="similarity">
    <text evidence="1">Belongs to the ATP-dependent AMP-binding enzyme family.</text>
</comment>
<reference evidence="6" key="2">
    <citation type="submission" date="2023-05" db="EMBL/GenBank/DDBJ databases">
        <authorList>
            <consortium name="Lawrence Berkeley National Laboratory"/>
            <person name="Steindorff A."/>
            <person name="Hensen N."/>
            <person name="Bonometti L."/>
            <person name="Westerberg I."/>
            <person name="Brannstrom I.O."/>
            <person name="Guillou S."/>
            <person name="Cros-Aarteil S."/>
            <person name="Calhoun S."/>
            <person name="Haridas S."/>
            <person name="Kuo A."/>
            <person name="Mondo S."/>
            <person name="Pangilinan J."/>
            <person name="Riley R."/>
            <person name="Labutti K."/>
            <person name="Andreopoulos B."/>
            <person name="Lipzen A."/>
            <person name="Chen C."/>
            <person name="Yanf M."/>
            <person name="Daum C."/>
            <person name="Ng V."/>
            <person name="Clum A."/>
            <person name="Ohm R."/>
            <person name="Martin F."/>
            <person name="Silar P."/>
            <person name="Natvig D."/>
            <person name="Lalanne C."/>
            <person name="Gautier V."/>
            <person name="Ament-Velasquez S.L."/>
            <person name="Kruys A."/>
            <person name="Hutchinson M.I."/>
            <person name="Powell A.J."/>
            <person name="Barry K."/>
            <person name="Miller A.N."/>
            <person name="Grigoriev I.V."/>
            <person name="Debuchy R."/>
            <person name="Gladieux P."/>
            <person name="Thoren M.H."/>
            <person name="Johannesson H."/>
        </authorList>
    </citation>
    <scope>NUCLEOTIDE SEQUENCE</scope>
    <source>
        <strain evidence="6">CBS 990.96</strain>
    </source>
</reference>
<evidence type="ECO:0000259" key="4">
    <source>
        <dbReference type="Pfam" id="PF00501"/>
    </source>
</evidence>
<dbReference type="EMBL" id="MU865449">
    <property type="protein sequence ID" value="KAK4222901.1"/>
    <property type="molecule type" value="Genomic_DNA"/>
</dbReference>
<dbReference type="Pfam" id="PF13193">
    <property type="entry name" value="AMP-binding_C"/>
    <property type="match status" value="1"/>
</dbReference>
<dbReference type="InterPro" id="IPR020845">
    <property type="entry name" value="AMP-binding_CS"/>
</dbReference>
<gene>
    <name evidence="6" type="ORF">QBC38DRAFT_65862</name>
</gene>
<evidence type="ECO:0000313" key="7">
    <source>
        <dbReference type="Proteomes" id="UP001301958"/>
    </source>
</evidence>
<evidence type="ECO:0000256" key="1">
    <source>
        <dbReference type="ARBA" id="ARBA00006432"/>
    </source>
</evidence>